<name>A0A844QH31_9HYPH</name>
<evidence type="ECO:0000256" key="1">
    <source>
        <dbReference type="ARBA" id="ARBA00022679"/>
    </source>
</evidence>
<dbReference type="InterPro" id="IPR050483">
    <property type="entry name" value="CoA-transferase_III_domain"/>
</dbReference>
<dbReference type="AlphaFoldDB" id="A0A844QH31"/>
<dbReference type="RefSeq" id="WP_156713518.1">
    <property type="nucleotide sequence ID" value="NZ_WPHG01000003.1"/>
</dbReference>
<sequence length="411" mass="44541">MSGPLAGIRVLDFSSVVLGPFAALMLGDMGADVIKIEPPEGDVMRHARPFRNPGMGAIFLNLNRNKKSLAIDLKREAAREVVTRLVAKADVVLHSIRPEAAARLGLDYASLAAINPRLIHCAVRGFSSGPYADLPALDDVIQAASGVARMQGGDGPPRFVSTILVDKTAGLHAASAIAMALFERERSGRGQEVVVPMFDTMVQFMAVEHLQGLTFEPPEGPAGYARVLSPHRKPYETRDGHISVIPYTDRQWTRFFAAAGRPDLADDPRVGSATARSTHVDWLYATLAEILAKRGTEEWLSLCRKGDIPAMRVNSLEELMTDEQVEATGLLRHDRHPSEGALRQVDIPVRFARTPGSVRRLAPRLGEHTRETLADCGFSTEETEALTKAGVCLAAPSSDEGMADAPKLEDT</sequence>
<keyword evidence="3" id="KW-1185">Reference proteome</keyword>
<dbReference type="Proteomes" id="UP000463224">
    <property type="component" value="Unassembled WGS sequence"/>
</dbReference>
<comment type="caution">
    <text evidence="2">The sequence shown here is derived from an EMBL/GenBank/DDBJ whole genome shotgun (WGS) entry which is preliminary data.</text>
</comment>
<dbReference type="Pfam" id="PF02515">
    <property type="entry name" value="CoA_transf_3"/>
    <property type="match status" value="1"/>
</dbReference>
<dbReference type="Gene3D" id="3.30.1540.10">
    <property type="entry name" value="formyl-coa transferase, domain 3"/>
    <property type="match status" value="1"/>
</dbReference>
<dbReference type="Gene3D" id="3.40.50.10540">
    <property type="entry name" value="Crotonobetainyl-coa:carnitine coa-transferase, domain 1"/>
    <property type="match status" value="1"/>
</dbReference>
<dbReference type="InterPro" id="IPR044855">
    <property type="entry name" value="CoA-Trfase_III_dom3_sf"/>
</dbReference>
<organism evidence="2 3">
    <name type="scientific">Nitratireductor arenosus</name>
    <dbReference type="NCBI Taxonomy" id="2682096"/>
    <lineage>
        <taxon>Bacteria</taxon>
        <taxon>Pseudomonadati</taxon>
        <taxon>Pseudomonadota</taxon>
        <taxon>Alphaproteobacteria</taxon>
        <taxon>Hyphomicrobiales</taxon>
        <taxon>Phyllobacteriaceae</taxon>
        <taxon>Nitratireductor</taxon>
    </lineage>
</organism>
<gene>
    <name evidence="2" type="ORF">GN330_15260</name>
</gene>
<evidence type="ECO:0000313" key="2">
    <source>
        <dbReference type="EMBL" id="MVA98605.1"/>
    </source>
</evidence>
<dbReference type="InterPro" id="IPR003673">
    <property type="entry name" value="CoA-Trfase_fam_III"/>
</dbReference>
<reference evidence="2 3" key="1">
    <citation type="submission" date="2019-12" db="EMBL/GenBank/DDBJ databases">
        <title>Nitratireductor arenosus sp. nov., Isolated from sea sand, Jeju island, South Korea.</title>
        <authorList>
            <person name="Kim W."/>
        </authorList>
    </citation>
    <scope>NUCLEOTIDE SEQUENCE [LARGE SCALE GENOMIC DNA]</scope>
    <source>
        <strain evidence="2 3">CAU 1489</strain>
    </source>
</reference>
<evidence type="ECO:0000313" key="3">
    <source>
        <dbReference type="Proteomes" id="UP000463224"/>
    </source>
</evidence>
<accession>A0A844QH31</accession>
<protein>
    <submittedName>
        <fullName evidence="2">CoA transferase</fullName>
    </submittedName>
</protein>
<dbReference type="InterPro" id="IPR023606">
    <property type="entry name" value="CoA-Trfase_III_dom_1_sf"/>
</dbReference>
<keyword evidence="1 2" id="KW-0808">Transferase</keyword>
<dbReference type="SUPFAM" id="SSF89796">
    <property type="entry name" value="CoA-transferase family III (CaiB/BaiF)"/>
    <property type="match status" value="1"/>
</dbReference>
<dbReference type="EMBL" id="WPHG01000003">
    <property type="protein sequence ID" value="MVA98605.1"/>
    <property type="molecule type" value="Genomic_DNA"/>
</dbReference>
<proteinExistence type="predicted"/>
<dbReference type="PANTHER" id="PTHR48207">
    <property type="entry name" value="SUCCINATE--HYDROXYMETHYLGLUTARATE COA-TRANSFERASE"/>
    <property type="match status" value="1"/>
</dbReference>
<dbReference type="PANTHER" id="PTHR48207:SF4">
    <property type="entry name" value="BLL6097 PROTEIN"/>
    <property type="match status" value="1"/>
</dbReference>
<dbReference type="GO" id="GO:0008410">
    <property type="term" value="F:CoA-transferase activity"/>
    <property type="evidence" value="ECO:0007669"/>
    <property type="project" value="TreeGrafter"/>
</dbReference>